<dbReference type="InterPro" id="IPR001650">
    <property type="entry name" value="Helicase_C-like"/>
</dbReference>
<dbReference type="PROSITE" id="PS51192">
    <property type="entry name" value="HELICASE_ATP_BIND_1"/>
    <property type="match status" value="1"/>
</dbReference>
<dbReference type="GO" id="GO:0005524">
    <property type="term" value="F:ATP binding"/>
    <property type="evidence" value="ECO:0007669"/>
    <property type="project" value="UniProtKB-KW"/>
</dbReference>
<name>A0A9W6G4C5_9ACTN</name>
<dbReference type="InterPro" id="IPR014001">
    <property type="entry name" value="Helicase_ATP-bd"/>
</dbReference>
<dbReference type="InterPro" id="IPR000330">
    <property type="entry name" value="SNF2_N"/>
</dbReference>
<accession>A0A9W6G4C5</accession>
<gene>
    <name evidence="7" type="ORF">GALLR39Z86_00610</name>
</gene>
<dbReference type="Gene3D" id="3.40.50.300">
    <property type="entry name" value="P-loop containing nucleotide triphosphate hydrolases"/>
    <property type="match status" value="1"/>
</dbReference>
<dbReference type="Pfam" id="PF00176">
    <property type="entry name" value="SNF2-rel_dom"/>
    <property type="match status" value="1"/>
</dbReference>
<dbReference type="InterPro" id="IPR027417">
    <property type="entry name" value="P-loop_NTPase"/>
</dbReference>
<dbReference type="PANTHER" id="PTHR45766">
    <property type="entry name" value="DNA ANNEALING HELICASE AND ENDONUCLEASE ZRANB3 FAMILY MEMBER"/>
    <property type="match status" value="1"/>
</dbReference>
<dbReference type="GO" id="GO:0004386">
    <property type="term" value="F:helicase activity"/>
    <property type="evidence" value="ECO:0007669"/>
    <property type="project" value="UniProtKB-KW"/>
</dbReference>
<evidence type="ECO:0000313" key="7">
    <source>
        <dbReference type="EMBL" id="GLI40211.1"/>
    </source>
</evidence>
<evidence type="ECO:0000256" key="4">
    <source>
        <dbReference type="ARBA" id="ARBA00022840"/>
    </source>
</evidence>
<dbReference type="Gene3D" id="3.40.50.10810">
    <property type="entry name" value="Tandem AAA-ATPase domain"/>
    <property type="match status" value="1"/>
</dbReference>
<evidence type="ECO:0000256" key="3">
    <source>
        <dbReference type="ARBA" id="ARBA00022806"/>
    </source>
</evidence>
<dbReference type="AlphaFoldDB" id="A0A9W6G4C5"/>
<dbReference type="GO" id="GO:0016787">
    <property type="term" value="F:hydrolase activity"/>
    <property type="evidence" value="ECO:0007669"/>
    <property type="project" value="UniProtKB-KW"/>
</dbReference>
<evidence type="ECO:0000313" key="8">
    <source>
        <dbReference type="Proteomes" id="UP001144313"/>
    </source>
</evidence>
<dbReference type="CDD" id="cd18011">
    <property type="entry name" value="DEXDc_RapA"/>
    <property type="match status" value="1"/>
</dbReference>
<dbReference type="InterPro" id="IPR049730">
    <property type="entry name" value="SNF2/RAD54-like_C"/>
</dbReference>
<dbReference type="PROSITE" id="PS51194">
    <property type="entry name" value="HELICASE_CTER"/>
    <property type="match status" value="1"/>
</dbReference>
<dbReference type="InterPro" id="IPR038718">
    <property type="entry name" value="SNF2-like_sf"/>
</dbReference>
<dbReference type="SMART" id="SM00490">
    <property type="entry name" value="HELICc"/>
    <property type="match status" value="1"/>
</dbReference>
<dbReference type="SMART" id="SM00487">
    <property type="entry name" value="DEXDc"/>
    <property type="match status" value="1"/>
</dbReference>
<dbReference type="SUPFAM" id="SSF52540">
    <property type="entry name" value="P-loop containing nucleoside triphosphate hydrolases"/>
    <property type="match status" value="2"/>
</dbReference>
<organism evidence="7 8">
    <name type="scientific">Glycomyces algeriensis</name>
    <dbReference type="NCBI Taxonomy" id="256037"/>
    <lineage>
        <taxon>Bacteria</taxon>
        <taxon>Bacillati</taxon>
        <taxon>Actinomycetota</taxon>
        <taxon>Actinomycetes</taxon>
        <taxon>Glycomycetales</taxon>
        <taxon>Glycomycetaceae</taxon>
        <taxon>Glycomyces</taxon>
    </lineage>
</organism>
<dbReference type="RefSeq" id="WP_270117630.1">
    <property type="nucleotide sequence ID" value="NZ_BAAAOL010000012.1"/>
</dbReference>
<evidence type="ECO:0000256" key="2">
    <source>
        <dbReference type="ARBA" id="ARBA00022801"/>
    </source>
</evidence>
<protein>
    <submittedName>
        <fullName evidence="7">Helicase</fullName>
    </submittedName>
</protein>
<dbReference type="EMBL" id="BSDT01000001">
    <property type="protein sequence ID" value="GLI40211.1"/>
    <property type="molecule type" value="Genomic_DNA"/>
</dbReference>
<feature type="domain" description="Helicase C-terminal" evidence="6">
    <location>
        <begin position="421"/>
        <end position="597"/>
    </location>
</feature>
<dbReference type="CDD" id="cd18793">
    <property type="entry name" value="SF2_C_SNF"/>
    <property type="match status" value="1"/>
</dbReference>
<proteinExistence type="predicted"/>
<dbReference type="InterPro" id="IPR057342">
    <property type="entry name" value="DEXDc_RapA"/>
</dbReference>
<reference evidence="7" key="1">
    <citation type="submission" date="2022-12" db="EMBL/GenBank/DDBJ databases">
        <title>Reference genome sequencing for broad-spectrum identification of bacterial and archaeal isolates by mass spectrometry.</title>
        <authorList>
            <person name="Sekiguchi Y."/>
            <person name="Tourlousse D.M."/>
        </authorList>
    </citation>
    <scope>NUCLEOTIDE SEQUENCE</scope>
    <source>
        <strain evidence="7">LLR39Z86</strain>
    </source>
</reference>
<dbReference type="Pfam" id="PF00271">
    <property type="entry name" value="Helicase_C"/>
    <property type="match status" value="1"/>
</dbReference>
<keyword evidence="8" id="KW-1185">Reference proteome</keyword>
<dbReference type="Proteomes" id="UP001144313">
    <property type="component" value="Unassembled WGS sequence"/>
</dbReference>
<keyword evidence="4" id="KW-0067">ATP-binding</keyword>
<keyword evidence="1" id="KW-0547">Nucleotide-binding</keyword>
<evidence type="ECO:0000256" key="1">
    <source>
        <dbReference type="ARBA" id="ARBA00022741"/>
    </source>
</evidence>
<keyword evidence="2" id="KW-0378">Hydrolase</keyword>
<evidence type="ECO:0000259" key="6">
    <source>
        <dbReference type="PROSITE" id="PS51194"/>
    </source>
</evidence>
<keyword evidence="3 7" id="KW-0347">Helicase</keyword>
<sequence>MSTHQTFAAGSHVRVRDEDWLVTNVEETEHDGLALTCTGASALVQDERAVFLTELDPVTVLRPEDTHFTDDDSSHYTNARLYLEAVMRRAALPRSEQGLALTDRFLLDPLDYQQRPAQMALSNLRPRLLIADVVGLGKTLEIGLLLAELIRRGRGDRILVVVPQQILDQFQRELWTRFSIPLLRMDSDGIARVQQQLPAGRNPFEFHQRIIISVDTLKSERWERHLQKVSWDAVVFDESHNLIGGSGGRNLRRRLARLVATTTEALIFASATPHPGKDRDFAELIDMLDPTRIVDRDNYDPDDVADLIIRRTKVDPEVKQGLSRREGIQWAERGAARGIEAAATDAEEAVFAELEASWMRPEQIRKADSHLFAYTLLKSFFSSPDALAHTIEQRQKQSRPGETEALQRLADLNAKIAEPAKLAALIEYLRTIGIDKNSDERVVIFSERHQTLDWLKTEIQTAFGMDKGLSKDANTGQVRTLRGTTPDKEATTIIEDFGLGGSNLRVLITGDIASEGVNLHRQCHQLVHWDLPWSLIRIEQRNGRIDRYGQKRSPEFAAFMLRSANAPAWDESRVAQALVRKEAAAVNTLGSVEAELGHNNAGVEEDRLVRDIFTEQKDPETAVDTPAAPAFGLGQRLLADFNPVAQTPPPLKATPPGLFDDTAAFVKAALANPVIRKQLEVELTEDGDLILTELPEDLLQRITRILPPRYVKDQDLTRRMFLTDNKKRAQASLDRARDQGTTAWPDLSYLSDLHPVVEWLTDRAILAMGRDSAPIIYADVPGPVWCIEGIYTNGLGQSAVVEWMAVTQHEEGHLEVHDLVEMLHTHGVNERLQNRPGATDPRKLDLLQAGLREALEVARVHLDNARDEWRTTLADEIEKGKSKVRQWETDVLAGLEALIARREQEQAKARDTAKAQRGTLQALDVKGDPLLRVVAAILPAASLPNA</sequence>
<feature type="domain" description="Helicase ATP-binding" evidence="5">
    <location>
        <begin position="119"/>
        <end position="291"/>
    </location>
</feature>
<dbReference type="PANTHER" id="PTHR45766:SF6">
    <property type="entry name" value="SWI_SNF-RELATED MATRIX-ASSOCIATED ACTIN-DEPENDENT REGULATOR OF CHROMATIN SUBFAMILY A-LIKE PROTEIN 1"/>
    <property type="match status" value="1"/>
</dbReference>
<comment type="caution">
    <text evidence="7">The sequence shown here is derived from an EMBL/GenBank/DDBJ whole genome shotgun (WGS) entry which is preliminary data.</text>
</comment>
<evidence type="ECO:0000259" key="5">
    <source>
        <dbReference type="PROSITE" id="PS51192"/>
    </source>
</evidence>